<feature type="transmembrane region" description="Helical" evidence="7">
    <location>
        <begin position="171"/>
        <end position="192"/>
    </location>
</feature>
<evidence type="ECO:0000256" key="7">
    <source>
        <dbReference type="RuleBase" id="RU366058"/>
    </source>
</evidence>
<protein>
    <recommendedName>
        <fullName evidence="7">TVP38/TMEM64 family membrane protein</fullName>
    </recommendedName>
</protein>
<feature type="transmembrane region" description="Helical" evidence="7">
    <location>
        <begin position="198"/>
        <end position="218"/>
    </location>
</feature>
<organism evidence="9 10">
    <name type="scientific">Nocardioides salarius</name>
    <dbReference type="NCBI Taxonomy" id="374513"/>
    <lineage>
        <taxon>Bacteria</taxon>
        <taxon>Bacillati</taxon>
        <taxon>Actinomycetota</taxon>
        <taxon>Actinomycetes</taxon>
        <taxon>Propionibacteriales</taxon>
        <taxon>Nocardioidaceae</taxon>
        <taxon>Nocardioides</taxon>
    </lineage>
</organism>
<evidence type="ECO:0000256" key="4">
    <source>
        <dbReference type="ARBA" id="ARBA00022692"/>
    </source>
</evidence>
<sequence length="234" mass="24242">MIRRIAALQLTSTPEAAARWRPWLLGILLLAATGVAVLVDLPSVDAVRDGIGDLGWAAPAAFVAAYAAGTLAPLPKNVLTAAAGLLFGFTQALALVWVAAVLGAAIAFALSRHLGQASFQNLGSARIARFDALVAERGLVVLLALRLVPVVPFTAINYLAGLTRMSWTSYLLGTALGIVPGTVAYVAVGAFGTDLGTWQSSLSLGALAVLSVAGFMALRRRDNGLGREDPPERS</sequence>
<keyword evidence="10" id="KW-1185">Reference proteome</keyword>
<dbReference type="InterPro" id="IPR032816">
    <property type="entry name" value="VTT_dom"/>
</dbReference>
<name>A0ABS2MF34_9ACTN</name>
<keyword evidence="4 7" id="KW-0812">Transmembrane</keyword>
<comment type="similarity">
    <text evidence="2 7">Belongs to the TVP38/TMEM64 family.</text>
</comment>
<feature type="transmembrane region" description="Helical" evidence="7">
    <location>
        <begin position="54"/>
        <end position="74"/>
    </location>
</feature>
<proteinExistence type="inferred from homology"/>
<dbReference type="PANTHER" id="PTHR12677:SF59">
    <property type="entry name" value="GOLGI APPARATUS MEMBRANE PROTEIN TVP38-RELATED"/>
    <property type="match status" value="1"/>
</dbReference>
<feature type="transmembrane region" description="Helical" evidence="7">
    <location>
        <begin position="20"/>
        <end position="39"/>
    </location>
</feature>
<evidence type="ECO:0000313" key="10">
    <source>
        <dbReference type="Proteomes" id="UP000732378"/>
    </source>
</evidence>
<reference evidence="9 10" key="1">
    <citation type="submission" date="2021-01" db="EMBL/GenBank/DDBJ databases">
        <title>Sequencing the genomes of 1000 actinobacteria strains.</title>
        <authorList>
            <person name="Klenk H.-P."/>
        </authorList>
    </citation>
    <scope>NUCLEOTIDE SEQUENCE [LARGE SCALE GENOMIC DNA]</scope>
    <source>
        <strain evidence="9 10">DSM 18239</strain>
    </source>
</reference>
<evidence type="ECO:0000256" key="2">
    <source>
        <dbReference type="ARBA" id="ARBA00008640"/>
    </source>
</evidence>
<evidence type="ECO:0000256" key="1">
    <source>
        <dbReference type="ARBA" id="ARBA00004651"/>
    </source>
</evidence>
<dbReference type="Pfam" id="PF09335">
    <property type="entry name" value="VTT_dom"/>
    <property type="match status" value="1"/>
</dbReference>
<evidence type="ECO:0000256" key="6">
    <source>
        <dbReference type="ARBA" id="ARBA00023136"/>
    </source>
</evidence>
<keyword evidence="5 7" id="KW-1133">Transmembrane helix</keyword>
<comment type="subcellular location">
    <subcellularLocation>
        <location evidence="1 7">Cell membrane</location>
        <topology evidence="1 7">Multi-pass membrane protein</topology>
    </subcellularLocation>
</comment>
<keyword evidence="6 7" id="KW-0472">Membrane</keyword>
<dbReference type="EMBL" id="JAFBBZ010000001">
    <property type="protein sequence ID" value="MBM7509803.1"/>
    <property type="molecule type" value="Genomic_DNA"/>
</dbReference>
<gene>
    <name evidence="9" type="ORF">JOE61_003617</name>
</gene>
<dbReference type="PANTHER" id="PTHR12677">
    <property type="entry name" value="GOLGI APPARATUS MEMBRANE PROTEIN TVP38-RELATED"/>
    <property type="match status" value="1"/>
</dbReference>
<evidence type="ECO:0000259" key="8">
    <source>
        <dbReference type="Pfam" id="PF09335"/>
    </source>
</evidence>
<dbReference type="RefSeq" id="WP_193667539.1">
    <property type="nucleotide sequence ID" value="NZ_JACDTV010000002.1"/>
</dbReference>
<dbReference type="InterPro" id="IPR015414">
    <property type="entry name" value="TMEM64"/>
</dbReference>
<feature type="transmembrane region" description="Helical" evidence="7">
    <location>
        <begin position="86"/>
        <end position="110"/>
    </location>
</feature>
<dbReference type="Proteomes" id="UP000732378">
    <property type="component" value="Unassembled WGS sequence"/>
</dbReference>
<evidence type="ECO:0000256" key="5">
    <source>
        <dbReference type="ARBA" id="ARBA00022989"/>
    </source>
</evidence>
<evidence type="ECO:0000313" key="9">
    <source>
        <dbReference type="EMBL" id="MBM7509803.1"/>
    </source>
</evidence>
<keyword evidence="3 7" id="KW-1003">Cell membrane</keyword>
<comment type="caution">
    <text evidence="9">The sequence shown here is derived from an EMBL/GenBank/DDBJ whole genome shotgun (WGS) entry which is preliminary data.</text>
</comment>
<feature type="transmembrane region" description="Helical" evidence="7">
    <location>
        <begin position="139"/>
        <end position="159"/>
    </location>
</feature>
<evidence type="ECO:0000256" key="3">
    <source>
        <dbReference type="ARBA" id="ARBA00022475"/>
    </source>
</evidence>
<accession>A0ABS2MF34</accession>
<feature type="domain" description="VTT" evidence="8">
    <location>
        <begin position="74"/>
        <end position="190"/>
    </location>
</feature>